<dbReference type="EMBL" id="VPFL01000009">
    <property type="protein sequence ID" value="TXF11956.1"/>
    <property type="molecule type" value="Genomic_DNA"/>
</dbReference>
<keyword evidence="3" id="KW-1185">Reference proteome</keyword>
<dbReference type="Proteomes" id="UP000321201">
    <property type="component" value="Unassembled WGS sequence"/>
</dbReference>
<dbReference type="SUPFAM" id="SSF48576">
    <property type="entry name" value="Terpenoid synthases"/>
    <property type="match status" value="1"/>
</dbReference>
<evidence type="ECO:0000313" key="3">
    <source>
        <dbReference type="Proteomes" id="UP000321201"/>
    </source>
</evidence>
<dbReference type="InterPro" id="IPR033904">
    <property type="entry name" value="Trans_IPPS_HH"/>
</dbReference>
<dbReference type="PANTHER" id="PTHR11626">
    <property type="entry name" value="FARNESYL-DIPHOSPHATE FARNESYLTRANSFERASE"/>
    <property type="match status" value="1"/>
</dbReference>
<dbReference type="GO" id="GO:0051996">
    <property type="term" value="F:squalene synthase [NAD(P)H] activity"/>
    <property type="evidence" value="ECO:0007669"/>
    <property type="project" value="InterPro"/>
</dbReference>
<evidence type="ECO:0000256" key="1">
    <source>
        <dbReference type="ARBA" id="ARBA00022679"/>
    </source>
</evidence>
<proteinExistence type="predicted"/>
<name>A0A5C7ELH8_9PROT</name>
<dbReference type="InterPro" id="IPR002060">
    <property type="entry name" value="Squ/phyt_synthse"/>
</dbReference>
<sequence>MPIETSDLEYQNRILPGVSRTFALTIPALPDWLRVVVGNAYLLCRIADTVEDDPGLPVEEKRRFLRRFARVVEGREPAAAFAAELSARLSPGASHAERDLVANTARVVRIVHAFEAPERAAIERCVRVMTEGMARFQPEGGARGLETLSELDSYCYCVAGVVGEMLTELFCLRIAELAPRREELRRLALSFGEGLQMTNILKDVWEDHARGACWLPRAVFAQRGCALESLAPGQAGFKEGMEYLIGIARWHLERALDYTLLIPGREEGIRRFCLWALGLAVLTLGNLRARLGYSAGAQVKISRRAVRATVWATALLVRSDGALRLLFRWAARRLPPPVAPPERVTRPAWTMEPLGG</sequence>
<protein>
    <submittedName>
        <fullName evidence="2">Phytoene/squalene synthase family protein</fullName>
    </submittedName>
</protein>
<dbReference type="PROSITE" id="PS01044">
    <property type="entry name" value="SQUALEN_PHYTOEN_SYN_1"/>
    <property type="match status" value="1"/>
</dbReference>
<reference evidence="2 3" key="1">
    <citation type="submission" date="2019-08" db="EMBL/GenBank/DDBJ databases">
        <title>Pelomicrobium methylotrophicum gen. nov., sp. nov. a moderately thermophilic, facultatively anaerobic, lithoautotrophic and methylotrophic bacterium isolated from a terrestrial mud volcano.</title>
        <authorList>
            <person name="Slobodkina G.B."/>
            <person name="Merkel A.Y."/>
            <person name="Slobodkin A.I."/>
        </authorList>
    </citation>
    <scope>NUCLEOTIDE SEQUENCE [LARGE SCALE GENOMIC DNA]</scope>
    <source>
        <strain evidence="2 3">SM250</strain>
    </source>
</reference>
<keyword evidence="1" id="KW-0808">Transferase</keyword>
<evidence type="ECO:0000313" key="2">
    <source>
        <dbReference type="EMBL" id="TXF11956.1"/>
    </source>
</evidence>
<dbReference type="InterPro" id="IPR044844">
    <property type="entry name" value="Trans_IPPS_euk-type"/>
</dbReference>
<dbReference type="OrthoDB" id="9807580at2"/>
<dbReference type="CDD" id="cd00683">
    <property type="entry name" value="Trans_IPPS_HH"/>
    <property type="match status" value="1"/>
</dbReference>
<dbReference type="SFLD" id="SFLDS00005">
    <property type="entry name" value="Isoprenoid_Synthase_Type_I"/>
    <property type="match status" value="1"/>
</dbReference>
<organism evidence="2 3">
    <name type="scientific">Pelomicrobium methylotrophicum</name>
    <dbReference type="NCBI Taxonomy" id="2602750"/>
    <lineage>
        <taxon>Bacteria</taxon>
        <taxon>Pseudomonadati</taxon>
        <taxon>Pseudomonadota</taxon>
        <taxon>Hydrogenophilia</taxon>
        <taxon>Hydrogenophilia incertae sedis</taxon>
        <taxon>Pelomicrobium</taxon>
    </lineage>
</organism>
<gene>
    <name evidence="2" type="ORF">FR698_08120</name>
</gene>
<dbReference type="SFLD" id="SFLDG01018">
    <property type="entry name" value="Squalene/Phytoene_Synthase_Lik"/>
    <property type="match status" value="1"/>
</dbReference>
<dbReference type="AlphaFoldDB" id="A0A5C7ELH8"/>
<dbReference type="Gene3D" id="1.10.600.10">
    <property type="entry name" value="Farnesyl Diphosphate Synthase"/>
    <property type="match status" value="1"/>
</dbReference>
<dbReference type="Pfam" id="PF00494">
    <property type="entry name" value="SQS_PSY"/>
    <property type="match status" value="1"/>
</dbReference>
<dbReference type="InParanoid" id="A0A5C7ELH8"/>
<dbReference type="GO" id="GO:0016117">
    <property type="term" value="P:carotenoid biosynthetic process"/>
    <property type="evidence" value="ECO:0007669"/>
    <property type="project" value="UniProtKB-ARBA"/>
</dbReference>
<accession>A0A5C7ELH8</accession>
<dbReference type="InterPro" id="IPR008949">
    <property type="entry name" value="Isoprenoid_synthase_dom_sf"/>
</dbReference>
<comment type="caution">
    <text evidence="2">The sequence shown here is derived from an EMBL/GenBank/DDBJ whole genome shotgun (WGS) entry which is preliminary data.</text>
</comment>
<dbReference type="InterPro" id="IPR019845">
    <property type="entry name" value="Squalene/phytoene_synthase_CS"/>
</dbReference>
<dbReference type="PANTHER" id="PTHR11626:SF2">
    <property type="entry name" value="SQUALENE SYNTHASE"/>
    <property type="match status" value="1"/>
</dbReference>
<dbReference type="GO" id="GO:0045338">
    <property type="term" value="P:farnesyl diphosphate metabolic process"/>
    <property type="evidence" value="ECO:0007669"/>
    <property type="project" value="InterPro"/>
</dbReference>
<dbReference type="RefSeq" id="WP_147799696.1">
    <property type="nucleotide sequence ID" value="NZ_VPFL01000009.1"/>
</dbReference>